<evidence type="ECO:0000256" key="1">
    <source>
        <dbReference type="ARBA" id="ARBA00005495"/>
    </source>
</evidence>
<keyword evidence="4" id="KW-0456">Lyase</keyword>
<sequence>MLMDIISGSCLCGDVTYDITAAPLDFVLCHCERCRKTTGSSFAANLIVRPADLHWRTGAGQVRRWDLPTARSFATATCATCHTPLPHATRDGGRMIVPAGTLDTDPGLTPRHQIFTASKARWCIDVEDIPATS</sequence>
<dbReference type="Gene3D" id="3.90.1590.10">
    <property type="entry name" value="glutathione-dependent formaldehyde- activating enzyme (gfa)"/>
    <property type="match status" value="1"/>
</dbReference>
<dbReference type="AlphaFoldDB" id="A0A318PU59"/>
<name>A0A318PU59_9PROT</name>
<dbReference type="Pfam" id="PF04828">
    <property type="entry name" value="GFA"/>
    <property type="match status" value="1"/>
</dbReference>
<reference evidence="6 7" key="1">
    <citation type="submission" date="2017-07" db="EMBL/GenBank/DDBJ databases">
        <title>A draft genome sequence of Gluconacetobacter entanii LTH 4560.</title>
        <authorList>
            <person name="Skraban J."/>
            <person name="Cleenwerck I."/>
            <person name="Vandamme P."/>
            <person name="Trcek J."/>
        </authorList>
    </citation>
    <scope>NUCLEOTIDE SEQUENCE [LARGE SCALE GENOMIC DNA]</scope>
    <source>
        <strain evidence="6 7">LTH 4560</strain>
    </source>
</reference>
<evidence type="ECO:0000259" key="5">
    <source>
        <dbReference type="PROSITE" id="PS51891"/>
    </source>
</evidence>
<gene>
    <name evidence="6" type="ORF">CFR72_11180</name>
</gene>
<organism evidence="6 7">
    <name type="scientific">Gluconacetobacter entanii</name>
    <dbReference type="NCBI Taxonomy" id="108528"/>
    <lineage>
        <taxon>Bacteria</taxon>
        <taxon>Pseudomonadati</taxon>
        <taxon>Pseudomonadota</taxon>
        <taxon>Alphaproteobacteria</taxon>
        <taxon>Acetobacterales</taxon>
        <taxon>Acetobacteraceae</taxon>
        <taxon>Gluconacetobacter</taxon>
    </lineage>
</organism>
<dbReference type="InterPro" id="IPR011057">
    <property type="entry name" value="Mss4-like_sf"/>
</dbReference>
<dbReference type="EMBL" id="NKUF01000025">
    <property type="protein sequence ID" value="PYD62718.1"/>
    <property type="molecule type" value="Genomic_DNA"/>
</dbReference>
<evidence type="ECO:0000256" key="4">
    <source>
        <dbReference type="ARBA" id="ARBA00023239"/>
    </source>
</evidence>
<dbReference type="GO" id="GO:0016846">
    <property type="term" value="F:carbon-sulfur lyase activity"/>
    <property type="evidence" value="ECO:0007669"/>
    <property type="project" value="InterPro"/>
</dbReference>
<evidence type="ECO:0000313" key="6">
    <source>
        <dbReference type="EMBL" id="PYD62718.1"/>
    </source>
</evidence>
<feature type="domain" description="CENP-V/GFA" evidence="5">
    <location>
        <begin position="6"/>
        <end position="112"/>
    </location>
</feature>
<keyword evidence="3" id="KW-0862">Zinc</keyword>
<evidence type="ECO:0000256" key="2">
    <source>
        <dbReference type="ARBA" id="ARBA00022723"/>
    </source>
</evidence>
<dbReference type="PANTHER" id="PTHR33337">
    <property type="entry name" value="GFA DOMAIN-CONTAINING PROTEIN"/>
    <property type="match status" value="1"/>
</dbReference>
<evidence type="ECO:0000256" key="3">
    <source>
        <dbReference type="ARBA" id="ARBA00022833"/>
    </source>
</evidence>
<dbReference type="PROSITE" id="PS51891">
    <property type="entry name" value="CENP_V_GFA"/>
    <property type="match status" value="1"/>
</dbReference>
<dbReference type="SUPFAM" id="SSF51316">
    <property type="entry name" value="Mss4-like"/>
    <property type="match status" value="1"/>
</dbReference>
<comment type="similarity">
    <text evidence="1">Belongs to the Gfa family.</text>
</comment>
<dbReference type="OrthoDB" id="9807246at2"/>
<dbReference type="InterPro" id="IPR006913">
    <property type="entry name" value="CENP-V/GFA"/>
</dbReference>
<keyword evidence="2" id="KW-0479">Metal-binding</keyword>
<comment type="caution">
    <text evidence="6">The sequence shown here is derived from an EMBL/GenBank/DDBJ whole genome shotgun (WGS) entry which is preliminary data.</text>
</comment>
<evidence type="ECO:0000313" key="7">
    <source>
        <dbReference type="Proteomes" id="UP000248301"/>
    </source>
</evidence>
<dbReference type="GO" id="GO:0046872">
    <property type="term" value="F:metal ion binding"/>
    <property type="evidence" value="ECO:0007669"/>
    <property type="project" value="UniProtKB-KW"/>
</dbReference>
<protein>
    <submittedName>
        <fullName evidence="6">Aldehyde-activating protein</fullName>
    </submittedName>
</protein>
<proteinExistence type="inferred from homology"/>
<dbReference type="Proteomes" id="UP000248301">
    <property type="component" value="Unassembled WGS sequence"/>
</dbReference>
<accession>A0A318PU59</accession>
<dbReference type="PANTHER" id="PTHR33337:SF40">
    <property type="entry name" value="CENP-V_GFA DOMAIN-CONTAINING PROTEIN-RELATED"/>
    <property type="match status" value="1"/>
</dbReference>